<reference evidence="8 9" key="1">
    <citation type="submission" date="2014-02" db="EMBL/GenBank/DDBJ databases">
        <authorList>
            <person name="Genoscope - CEA"/>
        </authorList>
    </citation>
    <scope>NUCLEOTIDE SEQUENCE [LARGE SCALE GENOMIC DNA]</scope>
    <source>
        <strain evidence="8 9">CS03</strain>
    </source>
</reference>
<gene>
    <name evidence="7 8" type="primary">flgI</name>
    <name evidence="8" type="ORF">XBW1_2602</name>
</gene>
<dbReference type="PRINTS" id="PR01010">
    <property type="entry name" value="FLGPRINGFLGI"/>
</dbReference>
<organism evidence="8 9">
    <name type="scientific">Xenorhabdus bovienii</name>
    <name type="common">Xenorhabdus nematophila subsp. bovienii</name>
    <dbReference type="NCBI Taxonomy" id="40576"/>
    <lineage>
        <taxon>Bacteria</taxon>
        <taxon>Pseudomonadati</taxon>
        <taxon>Pseudomonadota</taxon>
        <taxon>Gammaproteobacteria</taxon>
        <taxon>Enterobacterales</taxon>
        <taxon>Morganellaceae</taxon>
        <taxon>Xenorhabdus</taxon>
    </lineage>
</organism>
<dbReference type="PANTHER" id="PTHR30381">
    <property type="entry name" value="FLAGELLAR P-RING PERIPLASMIC PROTEIN FLGI"/>
    <property type="match status" value="1"/>
</dbReference>
<dbReference type="GO" id="GO:0005198">
    <property type="term" value="F:structural molecule activity"/>
    <property type="evidence" value="ECO:0007669"/>
    <property type="project" value="InterPro"/>
</dbReference>
<dbReference type="AlphaFoldDB" id="A0A0B6XCF0"/>
<dbReference type="GO" id="GO:0071973">
    <property type="term" value="P:bacterial-type flagellum-dependent cell motility"/>
    <property type="evidence" value="ECO:0007669"/>
    <property type="project" value="InterPro"/>
</dbReference>
<dbReference type="GO" id="GO:0009428">
    <property type="term" value="C:bacterial-type flagellum basal body, distal rod, P ring"/>
    <property type="evidence" value="ECO:0007669"/>
    <property type="project" value="InterPro"/>
</dbReference>
<evidence type="ECO:0000256" key="4">
    <source>
        <dbReference type="ARBA" id="ARBA00011439"/>
    </source>
</evidence>
<evidence type="ECO:0000256" key="5">
    <source>
        <dbReference type="ARBA" id="ARBA00022729"/>
    </source>
</evidence>
<proteinExistence type="inferred from homology"/>
<evidence type="ECO:0000256" key="6">
    <source>
        <dbReference type="ARBA" id="ARBA00023143"/>
    </source>
</evidence>
<comment type="function">
    <text evidence="1 7">Assembles around the rod to form the L-ring and probably protects the motor/basal body from shearing forces during rotation.</text>
</comment>
<dbReference type="EMBL" id="FO818637">
    <property type="protein sequence ID" value="CDM89959.1"/>
    <property type="molecule type" value="Genomic_DNA"/>
</dbReference>
<evidence type="ECO:0000256" key="7">
    <source>
        <dbReference type="HAMAP-Rule" id="MF_00416"/>
    </source>
</evidence>
<keyword evidence="8" id="KW-0969">Cilium</keyword>
<protein>
    <recommendedName>
        <fullName evidence="7">Flagellar P-ring protein</fullName>
    </recommendedName>
    <alternativeName>
        <fullName evidence="7">Basal body P-ring protein</fullName>
    </alternativeName>
</protein>
<evidence type="ECO:0000256" key="2">
    <source>
        <dbReference type="ARBA" id="ARBA00004117"/>
    </source>
</evidence>
<dbReference type="Pfam" id="PF02119">
    <property type="entry name" value="FlgI"/>
    <property type="match status" value="1"/>
</dbReference>
<dbReference type="GO" id="GO:0030288">
    <property type="term" value="C:outer membrane-bounded periplasmic space"/>
    <property type="evidence" value="ECO:0007669"/>
    <property type="project" value="InterPro"/>
</dbReference>
<feature type="chain" id="PRO_5008984952" description="Flagellar P-ring protein" evidence="7">
    <location>
        <begin position="30"/>
        <end position="375"/>
    </location>
</feature>
<comment type="similarity">
    <text evidence="3 7">Belongs to the FlgI family.</text>
</comment>
<evidence type="ECO:0000313" key="9">
    <source>
        <dbReference type="Proteomes" id="UP000032930"/>
    </source>
</evidence>
<evidence type="ECO:0000313" key="8">
    <source>
        <dbReference type="EMBL" id="CDM89959.1"/>
    </source>
</evidence>
<dbReference type="KEGG" id="xbv:XBW1_2602"/>
<accession>A0A0B6XCF0</accession>
<keyword evidence="8" id="KW-0282">Flagellum</keyword>
<comment type="subunit">
    <text evidence="4 7">The basal body constitutes a major portion of the flagellar organelle and consists of four rings (L,P,S, and M) mounted on a central rod.</text>
</comment>
<dbReference type="Proteomes" id="UP000032930">
    <property type="component" value="Chromosome"/>
</dbReference>
<keyword evidence="6 7" id="KW-0975">Bacterial flagellum</keyword>
<keyword evidence="8" id="KW-0966">Cell projection</keyword>
<name>A0A0B6XCF0_XENBV</name>
<dbReference type="PANTHER" id="PTHR30381:SF0">
    <property type="entry name" value="FLAGELLAR P-RING PROTEIN"/>
    <property type="match status" value="1"/>
</dbReference>
<evidence type="ECO:0000256" key="1">
    <source>
        <dbReference type="ARBA" id="ARBA00002591"/>
    </source>
</evidence>
<sequence length="375" mass="39259" precursor="true">MVRMEKLVASLFTLLLALSSIVVSGTASAERIRDLVTIEGVRDNALIGYGLVVGLDGTGDQTMQTPFTTQSLSNMLSQLGITVPPGTNMQLKNVAAVMVTAKLPPFAHSGQNIDVVVSSLGNAKSLRGGTLLMTPLKGIDNQVYALAQGNILVGGAGVSAGGNSIRINQLAGGRISNGAVIERALPTQFGQKGTLNLQLNNDDFSLAEQISDAVNRLQGKGTATPLDSRTVQLRLPRENSEQVRFLSQVQNLNIRVDAGDAKVIFNSRTGSVVMNRNVTLDSCAIAHGSLSVTVERQTAVNQPNTPLAGGNTVVTRNTGVGIQEQGGALQQVNASANLTQVVRALNVLGATPTDLMSILQAMETAGCLRAKLEII</sequence>
<evidence type="ECO:0000256" key="3">
    <source>
        <dbReference type="ARBA" id="ARBA00008994"/>
    </source>
</evidence>
<keyword evidence="5 7" id="KW-0732">Signal</keyword>
<comment type="subcellular location">
    <subcellularLocation>
        <location evidence="2 7">Bacterial flagellum basal body</location>
    </subcellularLocation>
</comment>
<feature type="signal peptide" evidence="7">
    <location>
        <begin position="1"/>
        <end position="29"/>
    </location>
</feature>
<dbReference type="NCBIfam" id="NF003676">
    <property type="entry name" value="PRK05303.1"/>
    <property type="match status" value="1"/>
</dbReference>
<dbReference type="HAMAP" id="MF_00416">
    <property type="entry name" value="FlgI"/>
    <property type="match status" value="1"/>
</dbReference>
<dbReference type="InterPro" id="IPR001782">
    <property type="entry name" value="Flag_FlgI"/>
</dbReference>